<sequence length="49" mass="5349">MLNYKGDGTPIGRGVKRGTTQVEDYSNAKIILQKDTSASNFILTGYPTK</sequence>
<evidence type="ECO:0000313" key="3">
    <source>
        <dbReference type="Proteomes" id="UP000075666"/>
    </source>
</evidence>
<keyword evidence="3" id="KW-1185">Reference proteome</keyword>
<reference evidence="2 3" key="1">
    <citation type="submission" date="2016-01" db="EMBL/GenBank/DDBJ databases">
        <title>Genome Sequences of Twelve Sporeforming Bacillus Species Isolated from Foods.</title>
        <authorList>
            <person name="Berendsen E.M."/>
            <person name="Wells-Bennik M.H."/>
            <person name="Krawcyk A.O."/>
            <person name="De Jong A."/>
            <person name="Holsappel S."/>
            <person name="Eijlander R.T."/>
            <person name="Kuipers O.P."/>
        </authorList>
    </citation>
    <scope>NUCLEOTIDE SEQUENCE [LARGE SCALE GENOMIC DNA]</scope>
    <source>
        <strain evidence="2 3">B4102</strain>
    </source>
</reference>
<evidence type="ECO:0000313" key="2">
    <source>
        <dbReference type="EMBL" id="KYC90379.1"/>
    </source>
</evidence>
<dbReference type="Proteomes" id="UP000075666">
    <property type="component" value="Unassembled WGS sequence"/>
</dbReference>
<dbReference type="InterPro" id="IPR041436">
    <property type="entry name" value="RNAse_A_bac"/>
</dbReference>
<comment type="caution">
    <text evidence="2">The sequence shown here is derived from an EMBL/GenBank/DDBJ whole genome shotgun (WGS) entry which is preliminary data.</text>
</comment>
<protein>
    <recommendedName>
        <fullName evidence="1">Bacterial CdiA-CT RNAse A domain-containing protein</fullName>
    </recommendedName>
</protein>
<gene>
    <name evidence="2" type="ORF">B4102_3887</name>
</gene>
<evidence type="ECO:0000259" key="1">
    <source>
        <dbReference type="Pfam" id="PF18431"/>
    </source>
</evidence>
<dbReference type="STRING" id="46224.B4102_3887"/>
<feature type="domain" description="Bacterial CdiA-CT RNAse A" evidence="1">
    <location>
        <begin position="8"/>
        <end position="47"/>
    </location>
</feature>
<name>A0A150KL43_9BACI</name>
<dbReference type="EMBL" id="LQYN01000128">
    <property type="protein sequence ID" value="KYC90379.1"/>
    <property type="molecule type" value="Genomic_DNA"/>
</dbReference>
<organism evidence="2 3">
    <name type="scientific">Heyndrickxia sporothermodurans</name>
    <dbReference type="NCBI Taxonomy" id="46224"/>
    <lineage>
        <taxon>Bacteria</taxon>
        <taxon>Bacillati</taxon>
        <taxon>Bacillota</taxon>
        <taxon>Bacilli</taxon>
        <taxon>Bacillales</taxon>
        <taxon>Bacillaceae</taxon>
        <taxon>Heyndrickxia</taxon>
    </lineage>
</organism>
<proteinExistence type="predicted"/>
<accession>A0A150KL43</accession>
<dbReference type="Pfam" id="PF18431">
    <property type="entry name" value="RNAse_A_bac"/>
    <property type="match status" value="1"/>
</dbReference>
<dbReference type="AlphaFoldDB" id="A0A150KL43"/>
<dbReference type="PATRIC" id="fig|46224.3.peg.1030"/>